<reference evidence="2" key="1">
    <citation type="submission" date="2019-08" db="EMBL/GenBank/DDBJ databases">
        <authorList>
            <person name="Kucharzyk K."/>
            <person name="Murdoch R.W."/>
            <person name="Higgins S."/>
            <person name="Loffler F."/>
        </authorList>
    </citation>
    <scope>NUCLEOTIDE SEQUENCE</scope>
</reference>
<evidence type="ECO:0000313" key="2">
    <source>
        <dbReference type="EMBL" id="MPM16917.1"/>
    </source>
</evidence>
<name>A0A644XLR7_9ZZZZ</name>
<dbReference type="EMBL" id="VSSQ01002700">
    <property type="protein sequence ID" value="MPM16917.1"/>
    <property type="molecule type" value="Genomic_DNA"/>
</dbReference>
<dbReference type="SUPFAM" id="SSF48179">
    <property type="entry name" value="6-phosphogluconate dehydrogenase C-terminal domain-like"/>
    <property type="match status" value="1"/>
</dbReference>
<dbReference type="Gene3D" id="3.40.50.720">
    <property type="entry name" value="NAD(P)-binding Rossmann-like Domain"/>
    <property type="match status" value="1"/>
</dbReference>
<dbReference type="AlphaFoldDB" id="A0A644XLR7"/>
<dbReference type="SUPFAM" id="SSF51735">
    <property type="entry name" value="NAD(P)-binding Rossmann-fold domains"/>
    <property type="match status" value="1"/>
</dbReference>
<organism evidence="2">
    <name type="scientific">bioreactor metagenome</name>
    <dbReference type="NCBI Taxonomy" id="1076179"/>
    <lineage>
        <taxon>unclassified sequences</taxon>
        <taxon>metagenomes</taxon>
        <taxon>ecological metagenomes</taxon>
    </lineage>
</organism>
<dbReference type="InterPro" id="IPR036291">
    <property type="entry name" value="NAD(P)-bd_dom_sf"/>
</dbReference>
<dbReference type="Pfam" id="PF10728">
    <property type="entry name" value="DUF2520"/>
    <property type="match status" value="1"/>
</dbReference>
<accession>A0A644XLR7</accession>
<gene>
    <name evidence="2" type="ORF">SDC9_63299</name>
</gene>
<evidence type="ECO:0000259" key="1">
    <source>
        <dbReference type="Pfam" id="PF10728"/>
    </source>
</evidence>
<sequence length="281" mass="31761">MHTVSFIGTGNVAYRLSLAFKQRGILVKYIHGRNHEEGVKFAGILNKIEYNLLGEKNITQFSNNITDLFNSDIILLTVSDSAIHEVENSLISAYKSLCQSKETVEEKKFIIAHTSGANPITMDNINNLTFAVFYPLMTLSKIKPVEMKLVPFLLEAHDKSTEEVLISLVNQLGSEYKICNSDERLKTHASAVFISNFVNYLTGLAFKAGAPNQMFLMPLALETVRKAFLYEDPEKVQTGPAVRGDFSTIEKHLNVLKDMPEQREVYEFLTDKILKKYNKTK</sequence>
<dbReference type="Gene3D" id="1.10.1040.20">
    <property type="entry name" value="ProC-like, C-terminal domain"/>
    <property type="match status" value="1"/>
</dbReference>
<feature type="domain" description="DUF2520" evidence="1">
    <location>
        <begin position="150"/>
        <end position="272"/>
    </location>
</feature>
<dbReference type="PANTHER" id="PTHR40459">
    <property type="entry name" value="CONSERVED HYPOTHETICAL ALANINE AND LEUCINE RICH PROTEIN"/>
    <property type="match status" value="1"/>
</dbReference>
<dbReference type="InterPro" id="IPR008927">
    <property type="entry name" value="6-PGluconate_DH-like_C_sf"/>
</dbReference>
<dbReference type="PANTHER" id="PTHR40459:SF1">
    <property type="entry name" value="CONSERVED HYPOTHETICAL ALANINE AND LEUCINE RICH PROTEIN"/>
    <property type="match status" value="1"/>
</dbReference>
<comment type="caution">
    <text evidence="2">The sequence shown here is derived from an EMBL/GenBank/DDBJ whole genome shotgun (WGS) entry which is preliminary data.</text>
</comment>
<dbReference type="InterPro" id="IPR037108">
    <property type="entry name" value="TM1727-like_C_sf"/>
</dbReference>
<dbReference type="InterPro" id="IPR018931">
    <property type="entry name" value="DUF2520"/>
</dbReference>
<proteinExistence type="predicted"/>
<protein>
    <recommendedName>
        <fullName evidence="1">DUF2520 domain-containing protein</fullName>
    </recommendedName>
</protein>